<comment type="function">
    <text evidence="12">Decarboxylates ethylmalonyl-CoA, a potentially toxic metabolite, to form butyryl-CoA, suggesting it might be involved in metabolite proofreading. Acts preferentially on (S)-ethylmalonyl-CoA but also has some activity on the (R)-isomer. Also has methylmalonyl-CoA decarboxylase activity at lower level.</text>
</comment>
<dbReference type="Proteomes" id="UP001516023">
    <property type="component" value="Unassembled WGS sequence"/>
</dbReference>
<dbReference type="GO" id="GO:0005829">
    <property type="term" value="C:cytosol"/>
    <property type="evidence" value="ECO:0007669"/>
    <property type="project" value="UniProtKB-SubCell"/>
</dbReference>
<evidence type="ECO:0000256" key="11">
    <source>
        <dbReference type="ARBA" id="ARBA00047446"/>
    </source>
</evidence>
<evidence type="ECO:0000256" key="6">
    <source>
        <dbReference type="ARBA" id="ARBA00036541"/>
    </source>
</evidence>
<evidence type="ECO:0000256" key="4">
    <source>
        <dbReference type="ARBA" id="ARBA00023239"/>
    </source>
</evidence>
<dbReference type="EMBL" id="JABMIG020000018">
    <property type="protein sequence ID" value="KAL3802620.1"/>
    <property type="molecule type" value="Genomic_DNA"/>
</dbReference>
<dbReference type="GO" id="GO:0004492">
    <property type="term" value="F:methyl/ethyl malonyl-CoA decarboxylase activity"/>
    <property type="evidence" value="ECO:0007669"/>
    <property type="project" value="UniProtKB-EC"/>
</dbReference>
<proteinExistence type="inferred from homology"/>
<dbReference type="InterPro" id="IPR018376">
    <property type="entry name" value="Enoyl-CoA_hyd/isom_CS"/>
</dbReference>
<organism evidence="14 15">
    <name type="scientific">Cyclotella cryptica</name>
    <dbReference type="NCBI Taxonomy" id="29204"/>
    <lineage>
        <taxon>Eukaryota</taxon>
        <taxon>Sar</taxon>
        <taxon>Stramenopiles</taxon>
        <taxon>Ochrophyta</taxon>
        <taxon>Bacillariophyta</taxon>
        <taxon>Coscinodiscophyceae</taxon>
        <taxon>Thalassiosirophycidae</taxon>
        <taxon>Stephanodiscales</taxon>
        <taxon>Stephanodiscaceae</taxon>
        <taxon>Cyclotella</taxon>
    </lineage>
</organism>
<comment type="catalytic activity">
    <reaction evidence="11">
        <text>(S)-methylmalonyl-CoA + H(+) = propanoyl-CoA + CO2</text>
        <dbReference type="Rhea" id="RHEA:61340"/>
        <dbReference type="ChEBI" id="CHEBI:15378"/>
        <dbReference type="ChEBI" id="CHEBI:16526"/>
        <dbReference type="ChEBI" id="CHEBI:57327"/>
        <dbReference type="ChEBI" id="CHEBI:57392"/>
        <dbReference type="EC" id="4.1.1.94"/>
    </reaction>
    <physiologicalReaction direction="left-to-right" evidence="11">
        <dbReference type="Rhea" id="RHEA:61341"/>
    </physiologicalReaction>
</comment>
<evidence type="ECO:0000256" key="10">
    <source>
        <dbReference type="ARBA" id="ARBA00042182"/>
    </source>
</evidence>
<dbReference type="InterPro" id="IPR029045">
    <property type="entry name" value="ClpP/crotonase-like_dom_sf"/>
</dbReference>
<evidence type="ECO:0000256" key="12">
    <source>
        <dbReference type="ARBA" id="ARBA00056546"/>
    </source>
</evidence>
<evidence type="ECO:0000313" key="15">
    <source>
        <dbReference type="Proteomes" id="UP001516023"/>
    </source>
</evidence>
<evidence type="ECO:0000256" key="8">
    <source>
        <dbReference type="ARBA" id="ARBA00039903"/>
    </source>
</evidence>
<comment type="catalytic activity">
    <reaction evidence="6">
        <text>(2R)-ethylmalonyl-CoA + H(+) = butanoyl-CoA + CO2</text>
        <dbReference type="Rhea" id="RHEA:59540"/>
        <dbReference type="ChEBI" id="CHEBI:15378"/>
        <dbReference type="ChEBI" id="CHEBI:16526"/>
        <dbReference type="ChEBI" id="CHEBI:57371"/>
        <dbReference type="ChEBI" id="CHEBI:85316"/>
        <dbReference type="EC" id="4.1.1.94"/>
    </reaction>
    <physiologicalReaction direction="left-to-right" evidence="6">
        <dbReference type="Rhea" id="RHEA:59541"/>
    </physiologicalReaction>
</comment>
<dbReference type="InterPro" id="IPR001753">
    <property type="entry name" value="Enoyl-CoA_hydra/iso"/>
</dbReference>
<sequence>MIGPRLLHPKYVTIGWRKSCSQRWMPSLKAMHPTNKAFASSYANNDEEQIPKVTLSFRHDNSVAILTLCNPQRRNALTFSMMEQLDEHVTTLERWATLVTVATDGMTRCDITNGSTDASPNLIPIESEIDSNAENNSRAIILTGAHGNFCSGLDLHDHAHSKNHPLQSGSQMNLHMTQVTNRLHCLPVPSISAIDGHAMGGGAELSTCTDFVVLSTSARVQFVHVRRGASPGWGGGRRLVKRVGRAKALKMLLMGECVSGQDEGRLLSFADGVGQEGESALDAAMRLIVRPILELPCSKAIRAVKSVVSAADGDEDVFDSQGMTILYDTNKALAAERGAFLSVWGGDSNLKQIRLTKEKLTEKKAPP</sequence>
<dbReference type="AlphaFoldDB" id="A0ABD3QX47"/>
<evidence type="ECO:0000256" key="5">
    <source>
        <dbReference type="ARBA" id="ARBA00036343"/>
    </source>
</evidence>
<dbReference type="PANTHER" id="PTHR11941:SF27">
    <property type="entry name" value="ETHYLMALONYL-COA DECARBOXYLASE"/>
    <property type="match status" value="1"/>
</dbReference>
<dbReference type="EC" id="4.1.1.94" evidence="7"/>
<protein>
    <recommendedName>
        <fullName evidence="8">Ethylmalonyl-CoA decarboxylase</fullName>
        <ecNumber evidence="7">4.1.1.94</ecNumber>
    </recommendedName>
    <alternativeName>
        <fullName evidence="10">Enoyl-CoA hydratase domain-containing protein 1</fullName>
    </alternativeName>
    <alternativeName>
        <fullName evidence="9">Methylmalonyl-CoA decarboxylase</fullName>
    </alternativeName>
</protein>
<comment type="catalytic activity">
    <reaction evidence="5">
        <text>(2S)-ethylmalonyl-CoA + H(+) = butanoyl-CoA + CO2</text>
        <dbReference type="Rhea" id="RHEA:32131"/>
        <dbReference type="ChEBI" id="CHEBI:15378"/>
        <dbReference type="ChEBI" id="CHEBI:16526"/>
        <dbReference type="ChEBI" id="CHEBI:57371"/>
        <dbReference type="ChEBI" id="CHEBI:60909"/>
        <dbReference type="EC" id="4.1.1.94"/>
    </reaction>
    <physiologicalReaction direction="left-to-right" evidence="5">
        <dbReference type="Rhea" id="RHEA:32132"/>
    </physiologicalReaction>
</comment>
<comment type="caution">
    <text evidence="14">The sequence shown here is derived from an EMBL/GenBank/DDBJ whole genome shotgun (WGS) entry which is preliminary data.</text>
</comment>
<accession>A0ABD3QX47</accession>
<comment type="subcellular location">
    <subcellularLocation>
        <location evidence="1">Cytoplasm</location>
        <location evidence="1">Cytosol</location>
    </subcellularLocation>
</comment>
<gene>
    <name evidence="14" type="ORF">HJC23_011944</name>
</gene>
<evidence type="ECO:0000256" key="3">
    <source>
        <dbReference type="ARBA" id="ARBA00022490"/>
    </source>
</evidence>
<keyword evidence="4" id="KW-0456">Lyase</keyword>
<dbReference type="PROSITE" id="PS00166">
    <property type="entry name" value="ENOYL_COA_HYDRATASE"/>
    <property type="match status" value="1"/>
</dbReference>
<evidence type="ECO:0000256" key="9">
    <source>
        <dbReference type="ARBA" id="ARBA00042052"/>
    </source>
</evidence>
<dbReference type="PANTHER" id="PTHR11941">
    <property type="entry name" value="ENOYL-COA HYDRATASE-RELATED"/>
    <property type="match status" value="1"/>
</dbReference>
<evidence type="ECO:0000256" key="7">
    <source>
        <dbReference type="ARBA" id="ARBA00038883"/>
    </source>
</evidence>
<keyword evidence="15" id="KW-1185">Reference proteome</keyword>
<reference evidence="14 15" key="1">
    <citation type="journal article" date="2020" name="G3 (Bethesda)">
        <title>Improved Reference Genome for Cyclotella cryptica CCMP332, a Model for Cell Wall Morphogenesis, Salinity Adaptation, and Lipid Production in Diatoms (Bacillariophyta).</title>
        <authorList>
            <person name="Roberts W.R."/>
            <person name="Downey K.M."/>
            <person name="Ruck E.C."/>
            <person name="Traller J.C."/>
            <person name="Alverson A.J."/>
        </authorList>
    </citation>
    <scope>NUCLEOTIDE SEQUENCE [LARGE SCALE GENOMIC DNA]</scope>
    <source>
        <strain evidence="14 15">CCMP332</strain>
    </source>
</reference>
<evidence type="ECO:0000256" key="2">
    <source>
        <dbReference type="ARBA" id="ARBA00005254"/>
    </source>
</evidence>
<name>A0ABD3QX47_9STRA</name>
<evidence type="ECO:0000256" key="13">
    <source>
        <dbReference type="RuleBase" id="RU003707"/>
    </source>
</evidence>
<dbReference type="Pfam" id="PF00378">
    <property type="entry name" value="ECH_1"/>
    <property type="match status" value="1"/>
</dbReference>
<evidence type="ECO:0000256" key="1">
    <source>
        <dbReference type="ARBA" id="ARBA00004514"/>
    </source>
</evidence>
<dbReference type="SUPFAM" id="SSF52096">
    <property type="entry name" value="ClpP/crotonase"/>
    <property type="match status" value="1"/>
</dbReference>
<dbReference type="Gene3D" id="3.90.226.10">
    <property type="entry name" value="2-enoyl-CoA Hydratase, Chain A, domain 1"/>
    <property type="match status" value="1"/>
</dbReference>
<keyword evidence="3" id="KW-0963">Cytoplasm</keyword>
<dbReference type="CDD" id="cd06558">
    <property type="entry name" value="crotonase-like"/>
    <property type="match status" value="1"/>
</dbReference>
<comment type="similarity">
    <text evidence="2 13">Belongs to the enoyl-CoA hydratase/isomerase family.</text>
</comment>
<evidence type="ECO:0000313" key="14">
    <source>
        <dbReference type="EMBL" id="KAL3802620.1"/>
    </source>
</evidence>